<dbReference type="OrthoDB" id="2677368at2759"/>
<evidence type="ECO:0000259" key="1">
    <source>
        <dbReference type="PROSITE" id="PS50879"/>
    </source>
</evidence>
<dbReference type="Proteomes" id="UP000499080">
    <property type="component" value="Unassembled WGS sequence"/>
</dbReference>
<dbReference type="SUPFAM" id="SSF53098">
    <property type="entry name" value="Ribonuclease H-like"/>
    <property type="match status" value="1"/>
</dbReference>
<reference evidence="2 3" key="1">
    <citation type="journal article" date="2019" name="Sci. Rep.">
        <title>Orb-weaving spider Araneus ventricosus genome elucidates the spidroin gene catalogue.</title>
        <authorList>
            <person name="Kono N."/>
            <person name="Nakamura H."/>
            <person name="Ohtoshi R."/>
            <person name="Moran D.A.P."/>
            <person name="Shinohara A."/>
            <person name="Yoshida Y."/>
            <person name="Fujiwara M."/>
            <person name="Mori M."/>
            <person name="Tomita M."/>
            <person name="Arakawa K."/>
        </authorList>
    </citation>
    <scope>NUCLEOTIDE SEQUENCE [LARGE SCALE GENOMIC DNA]</scope>
</reference>
<name>A0A4Y1ZKY9_ARAVE</name>
<dbReference type="InterPro" id="IPR002156">
    <property type="entry name" value="RNaseH_domain"/>
</dbReference>
<evidence type="ECO:0000313" key="3">
    <source>
        <dbReference type="Proteomes" id="UP000499080"/>
    </source>
</evidence>
<dbReference type="GO" id="GO:0003676">
    <property type="term" value="F:nucleic acid binding"/>
    <property type="evidence" value="ECO:0007669"/>
    <property type="project" value="InterPro"/>
</dbReference>
<organism evidence="2 3">
    <name type="scientific">Araneus ventricosus</name>
    <name type="common">Orbweaver spider</name>
    <name type="synonym">Epeira ventricosa</name>
    <dbReference type="NCBI Taxonomy" id="182803"/>
    <lineage>
        <taxon>Eukaryota</taxon>
        <taxon>Metazoa</taxon>
        <taxon>Ecdysozoa</taxon>
        <taxon>Arthropoda</taxon>
        <taxon>Chelicerata</taxon>
        <taxon>Arachnida</taxon>
        <taxon>Araneae</taxon>
        <taxon>Araneomorphae</taxon>
        <taxon>Entelegynae</taxon>
        <taxon>Araneoidea</taxon>
        <taxon>Araneidae</taxon>
        <taxon>Araneus</taxon>
    </lineage>
</organism>
<feature type="domain" description="RNase H type-1" evidence="1">
    <location>
        <begin position="1"/>
        <end position="83"/>
    </location>
</feature>
<dbReference type="Pfam" id="PF00075">
    <property type="entry name" value="RNase_H"/>
    <property type="match status" value="1"/>
</dbReference>
<dbReference type="GO" id="GO:0004523">
    <property type="term" value="F:RNA-DNA hybrid ribonuclease activity"/>
    <property type="evidence" value="ECO:0007669"/>
    <property type="project" value="InterPro"/>
</dbReference>
<feature type="non-terminal residue" evidence="2">
    <location>
        <position position="1"/>
    </location>
</feature>
<sequence>AELAAIQYAANWAASNNQKINIFSDSLSSIMALKSAHSRSKFVNSTKQTLFTAKDLVGLSWVKAHVGIPRNEWADQQAKLAITIGEKLEVPAPRSFLNRKIRAFILQT</sequence>
<dbReference type="InterPro" id="IPR036397">
    <property type="entry name" value="RNaseH_sf"/>
</dbReference>
<dbReference type="PROSITE" id="PS50879">
    <property type="entry name" value="RNASE_H_1"/>
    <property type="match status" value="1"/>
</dbReference>
<keyword evidence="3" id="KW-1185">Reference proteome</keyword>
<protein>
    <recommendedName>
        <fullName evidence="1">RNase H type-1 domain-containing protein</fullName>
    </recommendedName>
</protein>
<proteinExistence type="predicted"/>
<evidence type="ECO:0000313" key="2">
    <source>
        <dbReference type="EMBL" id="GBL55186.1"/>
    </source>
</evidence>
<gene>
    <name evidence="2" type="ORF">AVEN_197090_1</name>
</gene>
<accession>A0A4Y1ZKY9</accession>
<comment type="caution">
    <text evidence="2">The sequence shown here is derived from an EMBL/GenBank/DDBJ whole genome shotgun (WGS) entry which is preliminary data.</text>
</comment>
<dbReference type="EMBL" id="BGPR01150690">
    <property type="protein sequence ID" value="GBL55186.1"/>
    <property type="molecule type" value="Genomic_DNA"/>
</dbReference>
<dbReference type="InterPro" id="IPR012337">
    <property type="entry name" value="RNaseH-like_sf"/>
</dbReference>
<dbReference type="AlphaFoldDB" id="A0A4Y1ZKY9"/>
<dbReference type="Gene3D" id="3.30.420.10">
    <property type="entry name" value="Ribonuclease H-like superfamily/Ribonuclease H"/>
    <property type="match status" value="1"/>
</dbReference>